<feature type="compositionally biased region" description="Basic residues" evidence="1">
    <location>
        <begin position="118"/>
        <end position="134"/>
    </location>
</feature>
<feature type="region of interest" description="Disordered" evidence="1">
    <location>
        <begin position="104"/>
        <end position="134"/>
    </location>
</feature>
<sequence length="153" mass="17921">MDLTVYHDGQFFVGIITCKEKGKLYGARYIFGTEPSDEEVLIFVNGSMLAYFQHFAKCGVEVQEKQRPKNIKRIIRQAAKEVNVNRFTKAQEAISLSYELHKQEKKVQSKEKRETEKQRRRLIKVQKAKQKHRGHIEKVLEQGSNTFSISKYK</sequence>
<gene>
    <name evidence="2" type="ORF">BK742_30705</name>
</gene>
<comment type="caution">
    <text evidence="2">The sequence shown here is derived from an EMBL/GenBank/DDBJ whole genome shotgun (WGS) entry which is preliminary data.</text>
</comment>
<accession>A0A243AVQ7</accession>
<keyword evidence="2" id="KW-0436">Ligase</keyword>
<protein>
    <submittedName>
        <fullName evidence="2">5-formyltetrahydrofolate cyclo-ligase</fullName>
    </submittedName>
</protein>
<evidence type="ECO:0000313" key="3">
    <source>
        <dbReference type="Proteomes" id="UP000195089"/>
    </source>
</evidence>
<evidence type="ECO:0000256" key="1">
    <source>
        <dbReference type="SAM" id="MobiDB-lite"/>
    </source>
</evidence>
<name>A0A243AVQ7_BACTU</name>
<dbReference type="RefSeq" id="WP_088120906.1">
    <property type="nucleotide sequence ID" value="NZ_NFDL01000131.1"/>
</dbReference>
<dbReference type="InterPro" id="IPR016787">
    <property type="entry name" value="UCP021328"/>
</dbReference>
<evidence type="ECO:0000313" key="2">
    <source>
        <dbReference type="EMBL" id="OTY32402.1"/>
    </source>
</evidence>
<organism evidence="2 3">
    <name type="scientific">Bacillus thuringiensis serovar pingluonsis</name>
    <dbReference type="NCBI Taxonomy" id="180881"/>
    <lineage>
        <taxon>Bacteria</taxon>
        <taxon>Bacillati</taxon>
        <taxon>Bacillota</taxon>
        <taxon>Bacilli</taxon>
        <taxon>Bacillales</taxon>
        <taxon>Bacillaceae</taxon>
        <taxon>Bacillus</taxon>
        <taxon>Bacillus cereus group</taxon>
    </lineage>
</organism>
<dbReference type="GO" id="GO:0016874">
    <property type="term" value="F:ligase activity"/>
    <property type="evidence" value="ECO:0007669"/>
    <property type="project" value="UniProtKB-KW"/>
</dbReference>
<dbReference type="Pfam" id="PF11208">
    <property type="entry name" value="DUF2992"/>
    <property type="match status" value="1"/>
</dbReference>
<dbReference type="PIRSF" id="PIRSF021328">
    <property type="entry name" value="UCP021328"/>
    <property type="match status" value="1"/>
</dbReference>
<dbReference type="EMBL" id="NFDL01000131">
    <property type="protein sequence ID" value="OTY32402.1"/>
    <property type="molecule type" value="Genomic_DNA"/>
</dbReference>
<dbReference type="Proteomes" id="UP000195089">
    <property type="component" value="Unassembled WGS sequence"/>
</dbReference>
<feature type="compositionally biased region" description="Basic and acidic residues" evidence="1">
    <location>
        <begin position="104"/>
        <end position="117"/>
    </location>
</feature>
<reference evidence="2 3" key="1">
    <citation type="submission" date="2016-10" db="EMBL/GenBank/DDBJ databases">
        <title>Comparative genomics of Bacillus thuringiensis reveals a path to pathogens against multiple invertebrate hosts.</title>
        <authorList>
            <person name="Zheng J."/>
            <person name="Gao Q."/>
            <person name="Liu H."/>
            <person name="Peng D."/>
            <person name="Ruan L."/>
            <person name="Sun M."/>
        </authorList>
    </citation>
    <scope>NUCLEOTIDE SEQUENCE [LARGE SCALE GENOMIC DNA]</scope>
    <source>
        <strain evidence="2">BGSC 4BX1</strain>
    </source>
</reference>
<proteinExistence type="predicted"/>
<dbReference type="AlphaFoldDB" id="A0A243AVQ7"/>